<dbReference type="GO" id="GO:0016788">
    <property type="term" value="F:hydrolase activity, acting on ester bonds"/>
    <property type="evidence" value="ECO:0007669"/>
    <property type="project" value="InterPro"/>
</dbReference>
<dbReference type="Proteomes" id="UP000284120">
    <property type="component" value="Unassembled WGS sequence"/>
</dbReference>
<dbReference type="OrthoDB" id="664222at2"/>
<dbReference type="InterPro" id="IPR032466">
    <property type="entry name" value="Metal_Hydrolase"/>
</dbReference>
<evidence type="ECO:0000313" key="2">
    <source>
        <dbReference type="EMBL" id="RWU07821.1"/>
    </source>
</evidence>
<dbReference type="GO" id="GO:0046872">
    <property type="term" value="F:metal ion binding"/>
    <property type="evidence" value="ECO:0007669"/>
    <property type="project" value="UniProtKB-KW"/>
</dbReference>
<organism evidence="2 3">
    <name type="scientific">Pedobacter chitinilyticus</name>
    <dbReference type="NCBI Taxonomy" id="2233776"/>
    <lineage>
        <taxon>Bacteria</taxon>
        <taxon>Pseudomonadati</taxon>
        <taxon>Bacteroidota</taxon>
        <taxon>Sphingobacteriia</taxon>
        <taxon>Sphingobacteriales</taxon>
        <taxon>Sphingobacteriaceae</taxon>
        <taxon>Pedobacter</taxon>
    </lineage>
</organism>
<feature type="binding site" evidence="1">
    <location>
        <position position="134"/>
    </location>
    <ligand>
        <name>a divalent metal cation</name>
        <dbReference type="ChEBI" id="CHEBI:60240"/>
        <label>2</label>
    </ligand>
</feature>
<dbReference type="PIRSF" id="PIRSF005902">
    <property type="entry name" value="DNase_TatD"/>
    <property type="match status" value="1"/>
</dbReference>
<keyword evidence="1" id="KW-0479">Metal-binding</keyword>
<dbReference type="InterPro" id="IPR001130">
    <property type="entry name" value="TatD-like"/>
</dbReference>
<keyword evidence="2" id="KW-0378">Hydrolase</keyword>
<dbReference type="EMBL" id="SAYW01000003">
    <property type="protein sequence ID" value="RWU07821.1"/>
    <property type="molecule type" value="Genomic_DNA"/>
</dbReference>
<dbReference type="SUPFAM" id="SSF51556">
    <property type="entry name" value="Metallo-dependent hydrolases"/>
    <property type="match status" value="1"/>
</dbReference>
<feature type="binding site" evidence="1">
    <location>
        <position position="75"/>
    </location>
    <ligand>
        <name>a divalent metal cation</name>
        <dbReference type="ChEBI" id="CHEBI:60240"/>
        <label>1</label>
    </ligand>
</feature>
<evidence type="ECO:0000256" key="1">
    <source>
        <dbReference type="PIRSR" id="PIRSR005902-1"/>
    </source>
</evidence>
<feature type="binding site" evidence="1">
    <location>
        <position position="181"/>
    </location>
    <ligand>
        <name>a divalent metal cation</name>
        <dbReference type="ChEBI" id="CHEBI:60240"/>
        <label>1</label>
    </ligand>
</feature>
<gene>
    <name evidence="2" type="ORF">DPV69_10655</name>
</gene>
<comment type="caution">
    <text evidence="2">The sequence shown here is derived from an EMBL/GenBank/DDBJ whole genome shotgun (WGS) entry which is preliminary data.</text>
</comment>
<dbReference type="AlphaFoldDB" id="A0A3S3PU79"/>
<protein>
    <submittedName>
        <fullName evidence="2">Hydrolase TatD</fullName>
    </submittedName>
</protein>
<dbReference type="PANTHER" id="PTHR46124:SF2">
    <property type="entry name" value="D-AMINOACYL-TRNA DEACYLASE"/>
    <property type="match status" value="1"/>
</dbReference>
<name>A0A3S3PU79_9SPHI</name>
<feature type="binding site" evidence="1">
    <location>
        <position position="110"/>
    </location>
    <ligand>
        <name>a divalent metal cation</name>
        <dbReference type="ChEBI" id="CHEBI:60240"/>
        <label>2</label>
    </ligand>
</feature>
<dbReference type="Pfam" id="PF01026">
    <property type="entry name" value="TatD_DNase"/>
    <property type="match status" value="1"/>
</dbReference>
<keyword evidence="3" id="KW-1185">Reference proteome</keyword>
<sequence>MVPFLDIHTHEAKQKDGVIAIQSLSLTESTFLAMPKTKPISIGIHPWYGHLEELAKNMKYLNVLAKQHNVKLIGECGLDKIQGEEMTNQLEMLAVQIDLAEQLNKPVILHCVKAFDELIALKKKLKPSVPMIVHGFNKKHEMGQQLMAQGFYLSFGAAVLKSDEIAKVLKEIDQPFFLETDDSNIDIVELYERVAEIKKISVDELKDVIFANWKKIGLL</sequence>
<proteinExistence type="predicted"/>
<reference evidence="2 3" key="1">
    <citation type="submission" date="2018-06" db="EMBL/GenBank/DDBJ databases">
        <title>Pedobacter endophyticus sp. nov., an endophytic bacterium isolated from a leaf of Triticum aestivum.</title>
        <authorList>
            <person name="Zhang L."/>
        </authorList>
    </citation>
    <scope>NUCLEOTIDE SEQUENCE [LARGE SCALE GENOMIC DNA]</scope>
    <source>
        <strain evidence="2 3">CM134L-2</strain>
    </source>
</reference>
<dbReference type="Gene3D" id="3.20.20.140">
    <property type="entry name" value="Metal-dependent hydrolases"/>
    <property type="match status" value="1"/>
</dbReference>
<accession>A0A3S3PU79</accession>
<evidence type="ECO:0000313" key="3">
    <source>
        <dbReference type="Proteomes" id="UP000284120"/>
    </source>
</evidence>
<dbReference type="PANTHER" id="PTHR46124">
    <property type="entry name" value="D-AMINOACYL-TRNA DEACYLASE"/>
    <property type="match status" value="1"/>
</dbReference>